<organism evidence="1">
    <name type="scientific">Candidatus Aramenus sulfurataquae</name>
    <dbReference type="NCBI Taxonomy" id="1326980"/>
    <lineage>
        <taxon>Archaea</taxon>
        <taxon>Thermoproteota</taxon>
        <taxon>Thermoprotei</taxon>
        <taxon>Sulfolobales</taxon>
        <taxon>Sulfolobaceae</taxon>
        <taxon>Candidatus Aramenus</taxon>
    </lineage>
</organism>
<proteinExistence type="predicted"/>
<dbReference type="AlphaFoldDB" id="A0A0F2LKB4"/>
<evidence type="ECO:0000313" key="1">
    <source>
        <dbReference type="EMBL" id="KJR77967.1"/>
    </source>
</evidence>
<comment type="caution">
    <text evidence="1">The sequence shown here is derived from an EMBL/GenBank/DDBJ whole genome shotgun (WGS) entry which is preliminary data.</text>
</comment>
<protein>
    <submittedName>
        <fullName evidence="1">Uncharacterized protein</fullName>
    </submittedName>
</protein>
<accession>A0A0F2LKB4</accession>
<gene>
    <name evidence="1" type="ORF">TQ35_09780</name>
</gene>
<sequence length="192" mass="21431">MGLTAEDVKREVLQLLAKTKSSSILQAEEKYAIAMLVWANSSKSSFRQNLRSTFSEAFDLNDLELIIISSDVEVLPSPDFKVGPYVTAGDVINDTVLKNCRKKLSDEAFRRVVTFCRVAVSLKNLTRVDTMFKYFIPLSCKELDGIVGQSDAHKVVVKLLLGIYVGYKEKKVALFGFSPEVLKNGLSYCFEA</sequence>
<name>A0A0F2LKB4_9CREN</name>
<reference evidence="1" key="1">
    <citation type="submission" date="2015-03" db="EMBL/GenBank/DDBJ databases">
        <title>Metagenome Sequencing of an Archaeal-Dominated Microbial Community from a Hot Spring at the Los Azufres Geothermal Field, Mexico.</title>
        <authorList>
            <person name="Servin-Garciduenas L.E."/>
            <person name="Martinez-Romero E."/>
        </authorList>
    </citation>
    <scope>NUCLEOTIDE SEQUENCE [LARGE SCALE GENOMIC DNA]</scope>
    <source>
        <strain evidence="1">AZ1-454</strain>
    </source>
</reference>
<dbReference type="EMBL" id="JZWS01000288">
    <property type="protein sequence ID" value="KJR77967.1"/>
    <property type="molecule type" value="Genomic_DNA"/>
</dbReference>